<comment type="cofactor">
    <cofactor evidence="1 15">
        <name>Mg(2+)</name>
        <dbReference type="ChEBI" id="CHEBI:18420"/>
    </cofactor>
</comment>
<evidence type="ECO:0000256" key="9">
    <source>
        <dbReference type="ARBA" id="ARBA00022723"/>
    </source>
</evidence>
<dbReference type="KEGG" id="aram:KAR29_06490"/>
<keyword evidence="11 15" id="KW-0547">Nucleotide-binding</keyword>
<dbReference type="NCBIfam" id="TIGR01203">
    <property type="entry name" value="HGPRTase"/>
    <property type="match status" value="1"/>
</dbReference>
<evidence type="ECO:0000256" key="6">
    <source>
        <dbReference type="ARBA" id="ARBA00022490"/>
    </source>
</evidence>
<evidence type="ECO:0000256" key="5">
    <source>
        <dbReference type="ARBA" id="ARBA00011895"/>
    </source>
</evidence>
<dbReference type="GO" id="GO:0032264">
    <property type="term" value="P:IMP salvage"/>
    <property type="evidence" value="ECO:0007669"/>
    <property type="project" value="TreeGrafter"/>
</dbReference>
<dbReference type="Proteomes" id="UP000671879">
    <property type="component" value="Chromosome"/>
</dbReference>
<evidence type="ECO:0000256" key="2">
    <source>
        <dbReference type="ARBA" id="ARBA00004496"/>
    </source>
</evidence>
<comment type="catalytic activity">
    <reaction evidence="13">
        <text>GMP + diphosphate = guanine + 5-phospho-alpha-D-ribose 1-diphosphate</text>
        <dbReference type="Rhea" id="RHEA:25424"/>
        <dbReference type="ChEBI" id="CHEBI:16235"/>
        <dbReference type="ChEBI" id="CHEBI:33019"/>
        <dbReference type="ChEBI" id="CHEBI:58017"/>
        <dbReference type="ChEBI" id="CHEBI:58115"/>
        <dbReference type="EC" id="2.4.2.8"/>
    </reaction>
    <physiologicalReaction direction="right-to-left" evidence="13">
        <dbReference type="Rhea" id="RHEA:25426"/>
    </physiologicalReaction>
</comment>
<evidence type="ECO:0000256" key="7">
    <source>
        <dbReference type="ARBA" id="ARBA00022676"/>
    </source>
</evidence>
<evidence type="ECO:0000256" key="10">
    <source>
        <dbReference type="ARBA" id="ARBA00022726"/>
    </source>
</evidence>
<evidence type="ECO:0000256" key="14">
    <source>
        <dbReference type="ARBA" id="ARBA00049402"/>
    </source>
</evidence>
<dbReference type="Pfam" id="PF00156">
    <property type="entry name" value="Pribosyltran"/>
    <property type="match status" value="1"/>
</dbReference>
<dbReference type="InterPro" id="IPR050408">
    <property type="entry name" value="HGPRT"/>
</dbReference>
<feature type="domain" description="Phosphoribosyltransferase" evidence="16">
    <location>
        <begin position="16"/>
        <end position="161"/>
    </location>
</feature>
<evidence type="ECO:0000256" key="11">
    <source>
        <dbReference type="ARBA" id="ARBA00022741"/>
    </source>
</evidence>
<dbReference type="InterPro" id="IPR000836">
    <property type="entry name" value="PRTase_dom"/>
</dbReference>
<evidence type="ECO:0000256" key="1">
    <source>
        <dbReference type="ARBA" id="ARBA00001946"/>
    </source>
</evidence>
<dbReference type="InterPro" id="IPR005904">
    <property type="entry name" value="Hxn_phspho_trans"/>
</dbReference>
<evidence type="ECO:0000256" key="8">
    <source>
        <dbReference type="ARBA" id="ARBA00022679"/>
    </source>
</evidence>
<organism evidence="17 18">
    <name type="scientific">Aminithiophilus ramosus</name>
    <dbReference type="NCBI Taxonomy" id="3029084"/>
    <lineage>
        <taxon>Bacteria</taxon>
        <taxon>Thermotogati</taxon>
        <taxon>Synergistota</taxon>
        <taxon>Synergistia</taxon>
        <taxon>Synergistales</taxon>
        <taxon>Aminithiophilaceae</taxon>
        <taxon>Aminithiophilus</taxon>
    </lineage>
</organism>
<evidence type="ECO:0000256" key="12">
    <source>
        <dbReference type="ARBA" id="ARBA00022842"/>
    </source>
</evidence>
<comment type="subcellular location">
    <subcellularLocation>
        <location evidence="2 15">Cytoplasm</location>
    </subcellularLocation>
</comment>
<dbReference type="FunFam" id="3.40.50.2020:FF:000006">
    <property type="entry name" value="Hypoxanthine phosphoribosyltransferase"/>
    <property type="match status" value="1"/>
</dbReference>
<dbReference type="SUPFAM" id="SSF53271">
    <property type="entry name" value="PRTase-like"/>
    <property type="match status" value="1"/>
</dbReference>
<dbReference type="GO" id="GO:0052657">
    <property type="term" value="F:guanine phosphoribosyltransferase activity"/>
    <property type="evidence" value="ECO:0007669"/>
    <property type="project" value="UniProtKB-ARBA"/>
</dbReference>
<keyword evidence="18" id="KW-1185">Reference proteome</keyword>
<keyword evidence="8 15" id="KW-0808">Transferase</keyword>
<keyword evidence="9 15" id="KW-0479">Metal-binding</keyword>
<comment type="pathway">
    <text evidence="3 15">Purine metabolism; IMP biosynthesis via salvage pathway; IMP from hypoxanthine: step 1/1.</text>
</comment>
<evidence type="ECO:0000313" key="17">
    <source>
        <dbReference type="EMBL" id="QTX33500.1"/>
    </source>
</evidence>
<dbReference type="GO" id="GO:0046100">
    <property type="term" value="P:hypoxanthine metabolic process"/>
    <property type="evidence" value="ECO:0007669"/>
    <property type="project" value="TreeGrafter"/>
</dbReference>
<keyword evidence="6 15" id="KW-0963">Cytoplasm</keyword>
<dbReference type="PANTHER" id="PTHR43340">
    <property type="entry name" value="HYPOXANTHINE-GUANINE PHOSPHORIBOSYLTRANSFERASE"/>
    <property type="match status" value="1"/>
</dbReference>
<dbReference type="EMBL" id="CP072943">
    <property type="protein sequence ID" value="QTX33500.1"/>
    <property type="molecule type" value="Genomic_DNA"/>
</dbReference>
<evidence type="ECO:0000256" key="13">
    <source>
        <dbReference type="ARBA" id="ARBA00048811"/>
    </source>
</evidence>
<evidence type="ECO:0000313" key="18">
    <source>
        <dbReference type="Proteomes" id="UP000671879"/>
    </source>
</evidence>
<dbReference type="RefSeq" id="WP_274374787.1">
    <property type="nucleotide sequence ID" value="NZ_CP072943.1"/>
</dbReference>
<dbReference type="GO" id="GO:0000287">
    <property type="term" value="F:magnesium ion binding"/>
    <property type="evidence" value="ECO:0007669"/>
    <property type="project" value="TreeGrafter"/>
</dbReference>
<dbReference type="InterPro" id="IPR029057">
    <property type="entry name" value="PRTase-like"/>
</dbReference>
<accession>A0A9Q7AL64</accession>
<sequence length="178" mass="20077">MNYRLSDVLIDEQRLRGRVREIADEIGREHRGGELIVIGVLKGAVLFLSDLIREMDVDICVKIDFMAVSSYGASTKSSGVVRIVKDLDTDIKGKDVLLVEDIVDSGLTLSYLTRLLKERDPRSLKTCVLLDKPDRRQVAVRVDYRGFSIPDEFVVGYGLDYAGLWRNLPAIYTLRTEA</sequence>
<dbReference type="AlphaFoldDB" id="A0A9Q7AL64"/>
<dbReference type="CDD" id="cd06223">
    <property type="entry name" value="PRTases_typeI"/>
    <property type="match status" value="1"/>
</dbReference>
<dbReference type="PANTHER" id="PTHR43340:SF1">
    <property type="entry name" value="HYPOXANTHINE PHOSPHORIBOSYLTRANSFERASE"/>
    <property type="match status" value="1"/>
</dbReference>
<proteinExistence type="inferred from homology"/>
<dbReference type="Gene3D" id="3.40.50.2020">
    <property type="match status" value="1"/>
</dbReference>
<protein>
    <recommendedName>
        <fullName evidence="5 15">Hypoxanthine phosphoribosyltransferase</fullName>
        <ecNumber evidence="5 15">2.4.2.8</ecNumber>
    </recommendedName>
</protein>
<comment type="catalytic activity">
    <reaction evidence="14">
        <text>IMP + diphosphate = hypoxanthine + 5-phospho-alpha-D-ribose 1-diphosphate</text>
        <dbReference type="Rhea" id="RHEA:17973"/>
        <dbReference type="ChEBI" id="CHEBI:17368"/>
        <dbReference type="ChEBI" id="CHEBI:33019"/>
        <dbReference type="ChEBI" id="CHEBI:58017"/>
        <dbReference type="ChEBI" id="CHEBI:58053"/>
        <dbReference type="EC" id="2.4.2.8"/>
    </reaction>
    <physiologicalReaction direction="right-to-left" evidence="14">
        <dbReference type="Rhea" id="RHEA:17975"/>
    </physiologicalReaction>
</comment>
<evidence type="ECO:0000259" key="16">
    <source>
        <dbReference type="Pfam" id="PF00156"/>
    </source>
</evidence>
<gene>
    <name evidence="17" type="primary">hpt</name>
    <name evidence="17" type="ORF">KAR29_06490</name>
</gene>
<name>A0A9Q7AL64_9BACT</name>
<evidence type="ECO:0000256" key="15">
    <source>
        <dbReference type="RuleBase" id="RU364099"/>
    </source>
</evidence>
<reference evidence="18" key="1">
    <citation type="submission" date="2021-04" db="EMBL/GenBank/DDBJ databases">
        <title>A novel Synergistetes isolate from a pyrite-forming mixed culture.</title>
        <authorList>
            <person name="Bunk B."/>
            <person name="Sproer C."/>
            <person name="Spring S."/>
            <person name="Pester M."/>
        </authorList>
    </citation>
    <scope>NUCLEOTIDE SEQUENCE [LARGE SCALE GENOMIC DNA]</scope>
    <source>
        <strain evidence="18">J.5.4.2-T.3.5.2</strain>
    </source>
</reference>
<dbReference type="GO" id="GO:0000166">
    <property type="term" value="F:nucleotide binding"/>
    <property type="evidence" value="ECO:0007669"/>
    <property type="project" value="UniProtKB-KW"/>
</dbReference>
<evidence type="ECO:0000256" key="4">
    <source>
        <dbReference type="ARBA" id="ARBA00008391"/>
    </source>
</evidence>
<dbReference type="GO" id="GO:0006166">
    <property type="term" value="P:purine ribonucleoside salvage"/>
    <property type="evidence" value="ECO:0007669"/>
    <property type="project" value="UniProtKB-KW"/>
</dbReference>
<evidence type="ECO:0000256" key="3">
    <source>
        <dbReference type="ARBA" id="ARBA00004669"/>
    </source>
</evidence>
<dbReference type="GO" id="GO:0006178">
    <property type="term" value="P:guanine salvage"/>
    <property type="evidence" value="ECO:0007669"/>
    <property type="project" value="TreeGrafter"/>
</dbReference>
<keyword evidence="7 15" id="KW-0328">Glycosyltransferase</keyword>
<dbReference type="GO" id="GO:0005829">
    <property type="term" value="C:cytosol"/>
    <property type="evidence" value="ECO:0007669"/>
    <property type="project" value="TreeGrafter"/>
</dbReference>
<keyword evidence="10 15" id="KW-0660">Purine salvage</keyword>
<dbReference type="GO" id="GO:0032263">
    <property type="term" value="P:GMP salvage"/>
    <property type="evidence" value="ECO:0007669"/>
    <property type="project" value="TreeGrafter"/>
</dbReference>
<keyword evidence="12 15" id="KW-0460">Magnesium</keyword>
<dbReference type="GO" id="GO:0004422">
    <property type="term" value="F:hypoxanthine phosphoribosyltransferase activity"/>
    <property type="evidence" value="ECO:0007669"/>
    <property type="project" value="InterPro"/>
</dbReference>
<comment type="similarity">
    <text evidence="4 15">Belongs to the purine/pyrimidine phosphoribosyltransferase family.</text>
</comment>
<dbReference type="EC" id="2.4.2.8" evidence="5 15"/>